<gene>
    <name evidence="10" type="primary">Tret1_11</name>
    <name evidence="12" type="synonym">LOC112687865</name>
    <name evidence="10" type="ORF">g.2301</name>
</gene>
<dbReference type="AlphaFoldDB" id="A0A2S2RAW8"/>
<evidence type="ECO:0000256" key="4">
    <source>
        <dbReference type="ARBA" id="ARBA00022597"/>
    </source>
</evidence>
<feature type="transmembrane region" description="Helical" evidence="8">
    <location>
        <begin position="344"/>
        <end position="366"/>
    </location>
</feature>
<dbReference type="InterPro" id="IPR050549">
    <property type="entry name" value="MFS_Trehalose_Transporter"/>
</dbReference>
<organism evidence="10">
    <name type="scientific">Sipha flava</name>
    <name type="common">yellow sugarcane aphid</name>
    <dbReference type="NCBI Taxonomy" id="143950"/>
    <lineage>
        <taxon>Eukaryota</taxon>
        <taxon>Metazoa</taxon>
        <taxon>Ecdysozoa</taxon>
        <taxon>Arthropoda</taxon>
        <taxon>Hexapoda</taxon>
        <taxon>Insecta</taxon>
        <taxon>Pterygota</taxon>
        <taxon>Neoptera</taxon>
        <taxon>Paraneoptera</taxon>
        <taxon>Hemiptera</taxon>
        <taxon>Sternorrhyncha</taxon>
        <taxon>Aphidomorpha</taxon>
        <taxon>Aphidoidea</taxon>
        <taxon>Aphididae</taxon>
        <taxon>Sipha</taxon>
    </lineage>
</organism>
<dbReference type="PROSITE" id="PS00217">
    <property type="entry name" value="SUGAR_TRANSPORT_2"/>
    <property type="match status" value="1"/>
</dbReference>
<feature type="transmembrane region" description="Helical" evidence="8">
    <location>
        <begin position="378"/>
        <end position="401"/>
    </location>
</feature>
<feature type="domain" description="Major facilitator superfamily (MFS) profile" evidence="9">
    <location>
        <begin position="25"/>
        <end position="468"/>
    </location>
</feature>
<protein>
    <submittedName>
        <fullName evidence="10 12">Facilitated trehalose transporter Tret1</fullName>
    </submittedName>
</protein>
<keyword evidence="11" id="KW-1185">Reference proteome</keyword>
<keyword evidence="7 8" id="KW-0472">Membrane</keyword>
<evidence type="ECO:0000256" key="7">
    <source>
        <dbReference type="ARBA" id="ARBA00023136"/>
    </source>
</evidence>
<sequence length="482" mass="54161">MVNESEIYVKYVPQKYGIKSTIAQLLATISQNSLFVTLGMHISITVVVIKDLLHTSNNDFTISITEASWFGSLMYIIYPIGCFLSGILQEKYGKKLCMIISNIPSIIGWILVYYSHSSALLCVATLLMGFSSGFGAGSTSSYIGEISEPRLRGILGSMGSTAMWIGSLSLYILDSFYSWRTIALLSLAWPIISTWLLVFIPESPVWLLAKGENVKAEKAMCWLRGWTEPKTVELEFIDLVHYNKITESQDRNVHGVQTNGPKSLYEQLAELKDPSVYKPLKLMMIYFFVSYLVSLFPVRPYITYMLADVNLSQHQNVFMIILSTLAIFGCIISSTTVHKAGKRFLTLTTLTINSVALCFLGVYVIAVKKYLINPCPSISLTMLSCIYFFGFCGVSSVPLMLLIEVFPNKNRGFCTGVCTGMSYILLFIMIKSYVPIETFLCLEYTLILYGCIGFVGIVYFYLYLPETENKTLLEIEEFFASH</sequence>
<dbReference type="InterPro" id="IPR005829">
    <property type="entry name" value="Sugar_transporter_CS"/>
</dbReference>
<feature type="transmembrane region" description="Helical" evidence="8">
    <location>
        <begin position="154"/>
        <end position="173"/>
    </location>
</feature>
<dbReference type="EMBL" id="GGMS01017279">
    <property type="protein sequence ID" value="MBY86482.1"/>
    <property type="molecule type" value="Transcribed_RNA"/>
</dbReference>
<evidence type="ECO:0000256" key="2">
    <source>
        <dbReference type="ARBA" id="ARBA00022448"/>
    </source>
</evidence>
<dbReference type="Gene3D" id="1.20.1250.20">
    <property type="entry name" value="MFS general substrate transporter like domains"/>
    <property type="match status" value="1"/>
</dbReference>
<evidence type="ECO:0000256" key="1">
    <source>
        <dbReference type="ARBA" id="ARBA00004651"/>
    </source>
</evidence>
<name>A0A2S2RAW8_9HEMI</name>
<dbReference type="PANTHER" id="PTHR48021:SF39">
    <property type="entry name" value="MAJOR FACILITATOR SUPERFAMILY (MFS) PROFILE DOMAIN-CONTAINING PROTEIN"/>
    <property type="match status" value="1"/>
</dbReference>
<proteinExistence type="predicted"/>
<keyword evidence="2" id="KW-0813">Transport</keyword>
<dbReference type="PROSITE" id="PS50850">
    <property type="entry name" value="MFS"/>
    <property type="match status" value="1"/>
</dbReference>
<feature type="transmembrane region" description="Helical" evidence="8">
    <location>
        <begin position="118"/>
        <end position="142"/>
    </location>
</feature>
<feature type="transmembrane region" description="Helical" evidence="8">
    <location>
        <begin position="69"/>
        <end position="88"/>
    </location>
</feature>
<feature type="transmembrane region" description="Helical" evidence="8">
    <location>
        <begin position="179"/>
        <end position="200"/>
    </location>
</feature>
<evidence type="ECO:0000313" key="10">
    <source>
        <dbReference type="EMBL" id="MBY86482.1"/>
    </source>
</evidence>
<evidence type="ECO:0000256" key="6">
    <source>
        <dbReference type="ARBA" id="ARBA00022989"/>
    </source>
</evidence>
<dbReference type="GO" id="GO:0022857">
    <property type="term" value="F:transmembrane transporter activity"/>
    <property type="evidence" value="ECO:0007669"/>
    <property type="project" value="InterPro"/>
</dbReference>
<accession>A0A2S2RAW8</accession>
<evidence type="ECO:0000313" key="12">
    <source>
        <dbReference type="RefSeq" id="XP_025416611.1"/>
    </source>
</evidence>
<dbReference type="InterPro" id="IPR005828">
    <property type="entry name" value="MFS_sugar_transport-like"/>
</dbReference>
<evidence type="ECO:0000256" key="3">
    <source>
        <dbReference type="ARBA" id="ARBA00022475"/>
    </source>
</evidence>
<feature type="transmembrane region" description="Helical" evidence="8">
    <location>
        <begin position="413"/>
        <end position="434"/>
    </location>
</feature>
<evidence type="ECO:0000256" key="5">
    <source>
        <dbReference type="ARBA" id="ARBA00022692"/>
    </source>
</evidence>
<reference evidence="12" key="2">
    <citation type="submission" date="2025-04" db="UniProtKB">
        <authorList>
            <consortium name="RefSeq"/>
        </authorList>
    </citation>
    <scope>IDENTIFICATION</scope>
    <source>
        <tissue evidence="12">Whole body</tissue>
    </source>
</reference>
<dbReference type="InterPro" id="IPR020846">
    <property type="entry name" value="MFS_dom"/>
</dbReference>
<dbReference type="RefSeq" id="XP_025416611.1">
    <property type="nucleotide sequence ID" value="XM_025560826.1"/>
</dbReference>
<dbReference type="SUPFAM" id="SSF103473">
    <property type="entry name" value="MFS general substrate transporter"/>
    <property type="match status" value="1"/>
</dbReference>
<comment type="subcellular location">
    <subcellularLocation>
        <location evidence="1">Cell membrane</location>
        <topology evidence="1">Multi-pass membrane protein</topology>
    </subcellularLocation>
</comment>
<evidence type="ECO:0000256" key="8">
    <source>
        <dbReference type="SAM" id="Phobius"/>
    </source>
</evidence>
<feature type="transmembrane region" description="Helical" evidence="8">
    <location>
        <begin position="282"/>
        <end position="302"/>
    </location>
</feature>
<dbReference type="Proteomes" id="UP000694846">
    <property type="component" value="Unplaced"/>
</dbReference>
<feature type="transmembrane region" description="Helical" evidence="8">
    <location>
        <begin position="446"/>
        <end position="464"/>
    </location>
</feature>
<keyword evidence="6 8" id="KW-1133">Transmembrane helix</keyword>
<reference evidence="10" key="1">
    <citation type="submission" date="2018-04" db="EMBL/GenBank/DDBJ databases">
        <title>Transcriptome assembly of Sipha flava.</title>
        <authorList>
            <person name="Scully E.D."/>
            <person name="Geib S.M."/>
            <person name="Palmer N.A."/>
            <person name="Koch K."/>
            <person name="Bradshaw J."/>
            <person name="Heng-Moss T."/>
            <person name="Sarath G."/>
        </authorList>
    </citation>
    <scope>NUCLEOTIDE SEQUENCE</scope>
</reference>
<dbReference type="PANTHER" id="PTHR48021">
    <property type="match status" value="1"/>
</dbReference>
<dbReference type="OrthoDB" id="6133115at2759"/>
<feature type="transmembrane region" description="Helical" evidence="8">
    <location>
        <begin position="314"/>
        <end position="332"/>
    </location>
</feature>
<dbReference type="FunFam" id="1.20.1250.20:FF:000218">
    <property type="entry name" value="facilitated trehalose transporter Tret1"/>
    <property type="match status" value="1"/>
</dbReference>
<dbReference type="Pfam" id="PF00083">
    <property type="entry name" value="Sugar_tr"/>
    <property type="match status" value="1"/>
</dbReference>
<evidence type="ECO:0000313" key="11">
    <source>
        <dbReference type="Proteomes" id="UP000694846"/>
    </source>
</evidence>
<feature type="transmembrane region" description="Helical" evidence="8">
    <location>
        <begin position="25"/>
        <end position="49"/>
    </location>
</feature>
<dbReference type="InterPro" id="IPR036259">
    <property type="entry name" value="MFS_trans_sf"/>
</dbReference>
<keyword evidence="5 8" id="KW-0812">Transmembrane</keyword>
<keyword evidence="4" id="KW-0762">Sugar transport</keyword>
<evidence type="ECO:0000259" key="9">
    <source>
        <dbReference type="PROSITE" id="PS50850"/>
    </source>
</evidence>
<keyword evidence="3" id="KW-1003">Cell membrane</keyword>
<dbReference type="GO" id="GO:0005886">
    <property type="term" value="C:plasma membrane"/>
    <property type="evidence" value="ECO:0007669"/>
    <property type="project" value="UniProtKB-SubCell"/>
</dbReference>